<sequence length="395" mass="45744">MSFQMITIPHFRISVAKAHNYLIKQREDPDSYLFEMLKDIQSLQNRLNDGEDVSEELESMELFFLDDMNEAGYPLEKFKQASKKKFKKHKKNVVTQNSQKTSSRSFTMTDNNEMDIQPFANISNCNNRQISSVRTAKQCDNTLANHKVSQSNKISSLTEHSLKEQQSNERSRFPPVFFPSDINWCHLLGVLKKYAVSDFLGVLRADSIKVNFKTPEARDKAIICLTKENVQYHTFRLKKDTPIKVVMHGIPACTPEQDIFDELHKLKIPVCKIKQFTRKRNKSTERLPIFFLELPRSNEGKKIFNIKSVFGTDVRVARFKARKIPIQCFRCQRFGHGQLTCFNTPRCLKCAKEHLTYTCSLGKEEKATCIRCSGNHPASFHGCPKFPKFHSFKKK</sequence>
<dbReference type="Proteomes" id="UP000054359">
    <property type="component" value="Unassembled WGS sequence"/>
</dbReference>
<evidence type="ECO:0000313" key="3">
    <source>
        <dbReference type="EMBL" id="KFM81601.1"/>
    </source>
</evidence>
<feature type="non-terminal residue" evidence="3">
    <location>
        <position position="395"/>
    </location>
</feature>
<dbReference type="OMA" id="PLKCTEN"/>
<name>A0A087UW62_STEMI</name>
<dbReference type="InterPro" id="IPR006579">
    <property type="entry name" value="Pre_C2HC_dom"/>
</dbReference>
<reference evidence="3 4" key="1">
    <citation type="submission" date="2013-11" db="EMBL/GenBank/DDBJ databases">
        <title>Genome sequencing of Stegodyphus mimosarum.</title>
        <authorList>
            <person name="Bechsgaard J."/>
        </authorList>
    </citation>
    <scope>NUCLEOTIDE SEQUENCE [LARGE SCALE GENOMIC DNA]</scope>
</reference>
<evidence type="ECO:0000256" key="1">
    <source>
        <dbReference type="SAM" id="MobiDB-lite"/>
    </source>
</evidence>
<dbReference type="EMBL" id="KK121950">
    <property type="protein sequence ID" value="KFM81601.1"/>
    <property type="molecule type" value="Genomic_DNA"/>
</dbReference>
<evidence type="ECO:0000313" key="4">
    <source>
        <dbReference type="Proteomes" id="UP000054359"/>
    </source>
</evidence>
<organism evidence="3 4">
    <name type="scientific">Stegodyphus mimosarum</name>
    <name type="common">African social velvet spider</name>
    <dbReference type="NCBI Taxonomy" id="407821"/>
    <lineage>
        <taxon>Eukaryota</taxon>
        <taxon>Metazoa</taxon>
        <taxon>Ecdysozoa</taxon>
        <taxon>Arthropoda</taxon>
        <taxon>Chelicerata</taxon>
        <taxon>Arachnida</taxon>
        <taxon>Araneae</taxon>
        <taxon>Araneomorphae</taxon>
        <taxon>Entelegynae</taxon>
        <taxon>Eresoidea</taxon>
        <taxon>Eresidae</taxon>
        <taxon>Stegodyphus</taxon>
    </lineage>
</organism>
<dbReference type="AlphaFoldDB" id="A0A087UW62"/>
<dbReference type="PANTHER" id="PTHR33273">
    <property type="entry name" value="DOMAIN-CONTAINING PROTEIN, PUTATIVE-RELATED"/>
    <property type="match status" value="1"/>
</dbReference>
<evidence type="ECO:0000259" key="2">
    <source>
        <dbReference type="Pfam" id="PF07530"/>
    </source>
</evidence>
<protein>
    <submittedName>
        <fullName evidence="3">Nucleic-acid-binding protein from transposon X-element</fullName>
    </submittedName>
</protein>
<feature type="domain" description="Pre-C2HC" evidence="2">
    <location>
        <begin position="258"/>
        <end position="319"/>
    </location>
</feature>
<keyword evidence="4" id="KW-1185">Reference proteome</keyword>
<dbReference type="OrthoDB" id="8123891at2759"/>
<dbReference type="PANTHER" id="PTHR33273:SF2">
    <property type="entry name" value="ENDONUCLEASE_EXONUCLEASE_PHOSPHATASE DOMAIN-CONTAINING PROTEIN"/>
    <property type="match status" value="1"/>
</dbReference>
<gene>
    <name evidence="3" type="ORF">X975_08099</name>
</gene>
<dbReference type="Pfam" id="PF07530">
    <property type="entry name" value="PRE_C2HC"/>
    <property type="match status" value="1"/>
</dbReference>
<feature type="region of interest" description="Disordered" evidence="1">
    <location>
        <begin position="150"/>
        <end position="170"/>
    </location>
</feature>
<feature type="compositionally biased region" description="Polar residues" evidence="1">
    <location>
        <begin position="150"/>
        <end position="159"/>
    </location>
</feature>
<proteinExistence type="predicted"/>
<accession>A0A087UW62</accession>
<feature type="compositionally biased region" description="Basic and acidic residues" evidence="1">
    <location>
        <begin position="160"/>
        <end position="170"/>
    </location>
</feature>